<gene>
    <name evidence="2" type="ORF">PVK06_043062</name>
</gene>
<keyword evidence="3" id="KW-1185">Reference proteome</keyword>
<evidence type="ECO:0000313" key="2">
    <source>
        <dbReference type="EMBL" id="KAK5775193.1"/>
    </source>
</evidence>
<name>A0ABR0MMP6_GOSAR</name>
<organism evidence="2 3">
    <name type="scientific">Gossypium arboreum</name>
    <name type="common">Tree cotton</name>
    <name type="synonym">Gossypium nanking</name>
    <dbReference type="NCBI Taxonomy" id="29729"/>
    <lineage>
        <taxon>Eukaryota</taxon>
        <taxon>Viridiplantae</taxon>
        <taxon>Streptophyta</taxon>
        <taxon>Embryophyta</taxon>
        <taxon>Tracheophyta</taxon>
        <taxon>Spermatophyta</taxon>
        <taxon>Magnoliopsida</taxon>
        <taxon>eudicotyledons</taxon>
        <taxon>Gunneridae</taxon>
        <taxon>Pentapetalae</taxon>
        <taxon>rosids</taxon>
        <taxon>malvids</taxon>
        <taxon>Malvales</taxon>
        <taxon>Malvaceae</taxon>
        <taxon>Malvoideae</taxon>
        <taxon>Gossypium</taxon>
    </lineage>
</organism>
<sequence length="116" mass="13420">MRDHQRRHHPRRLFLMEYGEWARHRPLLYCPRHSPPEGATQEKGHLYRALCDLTGSTLQAPQHSSPIILPHSHQPDVPTGHLEHAKYDDDRETTWHLPSSVLPHLVHQGGGSRGHY</sequence>
<reference evidence="2 3" key="1">
    <citation type="submission" date="2023-03" db="EMBL/GenBank/DDBJ databases">
        <title>WGS of Gossypium arboreum.</title>
        <authorList>
            <person name="Yu D."/>
        </authorList>
    </citation>
    <scope>NUCLEOTIDE SEQUENCE [LARGE SCALE GENOMIC DNA]</scope>
    <source>
        <tissue evidence="2">Leaf</tissue>
    </source>
</reference>
<accession>A0ABR0MMP6</accession>
<dbReference type="Proteomes" id="UP001358586">
    <property type="component" value="Chromosome 12"/>
</dbReference>
<proteinExistence type="predicted"/>
<evidence type="ECO:0000313" key="3">
    <source>
        <dbReference type="Proteomes" id="UP001358586"/>
    </source>
</evidence>
<feature type="region of interest" description="Disordered" evidence="1">
    <location>
        <begin position="60"/>
        <end position="83"/>
    </location>
</feature>
<protein>
    <submittedName>
        <fullName evidence="2">Uncharacterized protein</fullName>
    </submittedName>
</protein>
<comment type="caution">
    <text evidence="2">The sequence shown here is derived from an EMBL/GenBank/DDBJ whole genome shotgun (WGS) entry which is preliminary data.</text>
</comment>
<evidence type="ECO:0000256" key="1">
    <source>
        <dbReference type="SAM" id="MobiDB-lite"/>
    </source>
</evidence>
<dbReference type="EMBL" id="JARKNE010000012">
    <property type="protein sequence ID" value="KAK5775193.1"/>
    <property type="molecule type" value="Genomic_DNA"/>
</dbReference>